<sequence length="227" mass="24104">MSAAPTSSARSSAAAALSPLLPILSAFNHRHHNQHRSAHWWPVFRILRRAIRSLVDDLSPSPSPFSFSSSSSSSSSSSPPPPPRAVWLNKHLVPRAYIAFTQLAADNQHAPLGLLLLAVLSRIHTALSRLLADSLSPPSASTPAKAPPSDRAGDAAGQDRGVAIARRGLAPPAKDILPQCPSDDQQTKPPNAESRDASSSSSRDKEKRKKKKKGKGDQLSSLFGSLA</sequence>
<name>A0A9P8TSS6_9HYPO</name>
<dbReference type="CDD" id="cd22573">
    <property type="entry name" value="RMP1_RBD"/>
    <property type="match status" value="1"/>
</dbReference>
<dbReference type="OrthoDB" id="5414547at2759"/>
<evidence type="ECO:0000256" key="1">
    <source>
        <dbReference type="SAM" id="MobiDB-lite"/>
    </source>
</evidence>
<dbReference type="GO" id="GO:0000294">
    <property type="term" value="P:nuclear-transcribed mRNA catabolic process, RNase MRP-dependent"/>
    <property type="evidence" value="ECO:0007669"/>
    <property type="project" value="TreeGrafter"/>
</dbReference>
<dbReference type="PANTHER" id="PTHR37792">
    <property type="entry name" value="RIBONUCLEASE MRP PROTEIN SUBUNIT RMP1"/>
    <property type="match status" value="1"/>
</dbReference>
<accession>A0A9P8TSS6</accession>
<evidence type="ECO:0000313" key="4">
    <source>
        <dbReference type="Proteomes" id="UP000827724"/>
    </source>
</evidence>
<dbReference type="InterPro" id="IPR047204">
    <property type="entry name" value="RMP1_RBD"/>
</dbReference>
<dbReference type="Pfam" id="PF20945">
    <property type="entry name" value="RMP1"/>
    <property type="match status" value="1"/>
</dbReference>
<feature type="compositionally biased region" description="Polar residues" evidence="1">
    <location>
        <begin position="218"/>
        <end position="227"/>
    </location>
</feature>
<dbReference type="Proteomes" id="UP000827724">
    <property type="component" value="Unassembled WGS sequence"/>
</dbReference>
<dbReference type="InterPro" id="IPR047205">
    <property type="entry name" value="RMP1"/>
</dbReference>
<dbReference type="GO" id="GO:0042134">
    <property type="term" value="F:rRNA primary transcript binding"/>
    <property type="evidence" value="ECO:0007669"/>
    <property type="project" value="InterPro"/>
</dbReference>
<proteinExistence type="predicted"/>
<dbReference type="GO" id="GO:0000466">
    <property type="term" value="P:maturation of 5.8S rRNA from tricistronic rRNA transcript (SSU-rRNA, 5.8S rRNA, LSU-rRNA)"/>
    <property type="evidence" value="ECO:0007669"/>
    <property type="project" value="TreeGrafter"/>
</dbReference>
<feature type="region of interest" description="Disordered" evidence="1">
    <location>
        <begin position="64"/>
        <end position="83"/>
    </location>
</feature>
<feature type="region of interest" description="Disordered" evidence="1">
    <location>
        <begin position="134"/>
        <end position="227"/>
    </location>
</feature>
<dbReference type="GO" id="GO:0000172">
    <property type="term" value="C:ribonuclease MRP complex"/>
    <property type="evidence" value="ECO:0007669"/>
    <property type="project" value="InterPro"/>
</dbReference>
<organism evidence="3 4">
    <name type="scientific">Trichoderma cornu-damae</name>
    <dbReference type="NCBI Taxonomy" id="654480"/>
    <lineage>
        <taxon>Eukaryota</taxon>
        <taxon>Fungi</taxon>
        <taxon>Dikarya</taxon>
        <taxon>Ascomycota</taxon>
        <taxon>Pezizomycotina</taxon>
        <taxon>Sordariomycetes</taxon>
        <taxon>Hypocreomycetidae</taxon>
        <taxon>Hypocreales</taxon>
        <taxon>Hypocreaceae</taxon>
        <taxon>Trichoderma</taxon>
    </lineage>
</organism>
<reference evidence="3" key="1">
    <citation type="submission" date="2021-08" db="EMBL/GenBank/DDBJ databases">
        <title>Chromosome-Level Trichoderma cornu-damae using Hi-C Data.</title>
        <authorList>
            <person name="Kim C.S."/>
        </authorList>
    </citation>
    <scope>NUCLEOTIDE SEQUENCE</scope>
    <source>
        <strain evidence="3">KA19-0412C</strain>
    </source>
</reference>
<evidence type="ECO:0000259" key="2">
    <source>
        <dbReference type="Pfam" id="PF20945"/>
    </source>
</evidence>
<gene>
    <name evidence="3" type="ORF">Trco_008203</name>
</gene>
<comment type="caution">
    <text evidence="3">The sequence shown here is derived from an EMBL/GenBank/DDBJ whole genome shotgun (WGS) entry which is preliminary data.</text>
</comment>
<feature type="compositionally biased region" description="Low complexity" evidence="1">
    <location>
        <begin position="64"/>
        <end position="77"/>
    </location>
</feature>
<feature type="compositionally biased region" description="Low complexity" evidence="1">
    <location>
        <begin position="134"/>
        <end position="149"/>
    </location>
</feature>
<dbReference type="EMBL" id="JAIWOZ010000007">
    <property type="protein sequence ID" value="KAH6603428.1"/>
    <property type="molecule type" value="Genomic_DNA"/>
</dbReference>
<evidence type="ECO:0000313" key="3">
    <source>
        <dbReference type="EMBL" id="KAH6603428.1"/>
    </source>
</evidence>
<dbReference type="AlphaFoldDB" id="A0A9P8TSS6"/>
<feature type="domain" description="RNase MRP protein 1 RNA binding" evidence="2">
    <location>
        <begin position="23"/>
        <end position="122"/>
    </location>
</feature>
<keyword evidence="4" id="KW-1185">Reference proteome</keyword>
<protein>
    <recommendedName>
        <fullName evidence="2">RNase MRP protein 1 RNA binding domain-containing protein</fullName>
    </recommendedName>
</protein>
<dbReference type="PANTHER" id="PTHR37792:SF1">
    <property type="entry name" value="RIBONUCLEASE MRP PROTEIN SUBUNIT RMP1"/>
    <property type="match status" value="1"/>
</dbReference>